<dbReference type="PANTHER" id="PTHR11782">
    <property type="entry name" value="ADENOSINE/GUANOSINE DIPHOSPHATASE"/>
    <property type="match status" value="1"/>
</dbReference>
<dbReference type="Proteomes" id="UP001516400">
    <property type="component" value="Unassembled WGS sequence"/>
</dbReference>
<name>A0ABD2MM26_9CUCU</name>
<feature type="active site" description="Proton acceptor" evidence="3">
    <location>
        <position position="205"/>
    </location>
</feature>
<evidence type="ECO:0000256" key="5">
    <source>
        <dbReference type="SAM" id="MobiDB-lite"/>
    </source>
</evidence>
<accession>A0ABD2MM26</accession>
<reference evidence="7 8" key="1">
    <citation type="journal article" date="2021" name="BMC Biol.">
        <title>Horizontally acquired antibacterial genes associated with adaptive radiation of ladybird beetles.</title>
        <authorList>
            <person name="Li H.S."/>
            <person name="Tang X.F."/>
            <person name="Huang Y.H."/>
            <person name="Xu Z.Y."/>
            <person name="Chen M.L."/>
            <person name="Du X.Y."/>
            <person name="Qiu B.Y."/>
            <person name="Chen P.T."/>
            <person name="Zhang W."/>
            <person name="Slipinski A."/>
            <person name="Escalona H.E."/>
            <person name="Waterhouse R.M."/>
            <person name="Zwick A."/>
            <person name="Pang H."/>
        </authorList>
    </citation>
    <scope>NUCLEOTIDE SEQUENCE [LARGE SCALE GENOMIC DNA]</scope>
    <source>
        <strain evidence="7">SYSU2018</strain>
    </source>
</reference>
<keyword evidence="4" id="KW-0067">ATP-binding</keyword>
<keyword evidence="2" id="KW-0378">Hydrolase</keyword>
<keyword evidence="6" id="KW-0472">Membrane</keyword>
<evidence type="ECO:0008006" key="9">
    <source>
        <dbReference type="Google" id="ProtNLM"/>
    </source>
</evidence>
<feature type="compositionally biased region" description="Basic and acidic residues" evidence="5">
    <location>
        <begin position="1"/>
        <end position="15"/>
    </location>
</feature>
<sequence length="471" mass="52351">MTGELRRRTKLKEQNVHSQMPGKRHKHSKKGFSIHTSLLCLILSGSILTLFGILYVDNIPWHIGTLMIDKMAVNFGYHKPVYAIVIDAGSTGSRVHAFTFHESYIGSHLVLDKELFKFNKVGLSSFVDNPDEGAKSIDVLVEEAKNEIPREHWTNASLFLKATAGLRLLPADKAENLLHSVKTRLKQVPFITSEDAVGIMDGIDEGIFSWFTVNFLLGRINGNPANTVAALDLGGGSTQVTFAAIAPSSLIHKDRIHLAPSPKGNIPVYTHSFLGLGLKAARKKILTHGQKDSKNITSECVNHIITGRKFKYGNEIYYVSGPKVNFSTMNSKGQNEFWVDEEIPIVNMEKCNSIIKDFVLQNSKPPEELPNKVIFAFSYYFDRAAEAGLIDPLSGGRIKLEGFKNAAVDACTNPNADQPFMCLDLSFIWILLEYGLGLKLETPINLFKKIDGHEVSWALGAAYNFLNRVKY</sequence>
<keyword evidence="6" id="KW-0812">Transmembrane</keyword>
<dbReference type="Gene3D" id="3.30.420.150">
    <property type="entry name" value="Exopolyphosphatase. Domain 2"/>
    <property type="match status" value="1"/>
</dbReference>
<feature type="transmembrane region" description="Helical" evidence="6">
    <location>
        <begin position="32"/>
        <end position="56"/>
    </location>
</feature>
<feature type="binding site" evidence="4">
    <location>
        <begin position="235"/>
        <end position="239"/>
    </location>
    <ligand>
        <name>ATP</name>
        <dbReference type="ChEBI" id="CHEBI:30616"/>
    </ligand>
</feature>
<evidence type="ECO:0000256" key="1">
    <source>
        <dbReference type="ARBA" id="ARBA00009283"/>
    </source>
</evidence>
<dbReference type="CDD" id="cd24046">
    <property type="entry name" value="ASKHA_NBD_NTPDase5-like"/>
    <property type="match status" value="1"/>
</dbReference>
<evidence type="ECO:0000256" key="4">
    <source>
        <dbReference type="PIRSR" id="PIRSR600407-2"/>
    </source>
</evidence>
<feature type="region of interest" description="Disordered" evidence="5">
    <location>
        <begin position="1"/>
        <end position="29"/>
    </location>
</feature>
<dbReference type="Gene3D" id="3.30.420.40">
    <property type="match status" value="1"/>
</dbReference>
<dbReference type="Pfam" id="PF01150">
    <property type="entry name" value="GDA1_CD39"/>
    <property type="match status" value="1"/>
</dbReference>
<evidence type="ECO:0000313" key="7">
    <source>
        <dbReference type="EMBL" id="KAL3267459.1"/>
    </source>
</evidence>
<gene>
    <name evidence="7" type="ORF">HHI36_011583</name>
</gene>
<dbReference type="PANTHER" id="PTHR11782:SF127">
    <property type="entry name" value="NTPASE, ISOFORM F"/>
    <property type="match status" value="1"/>
</dbReference>
<comment type="similarity">
    <text evidence="1">Belongs to the GDA1/CD39 NTPase family.</text>
</comment>
<comment type="caution">
    <text evidence="7">The sequence shown here is derived from an EMBL/GenBank/DDBJ whole genome shotgun (WGS) entry which is preliminary data.</text>
</comment>
<dbReference type="AlphaFoldDB" id="A0ABD2MM26"/>
<protein>
    <recommendedName>
        <fullName evidence="9">Ectonucleoside triphosphate diphosphohydrolase 5</fullName>
    </recommendedName>
</protein>
<evidence type="ECO:0000256" key="3">
    <source>
        <dbReference type="PIRSR" id="PIRSR600407-1"/>
    </source>
</evidence>
<organism evidence="7 8">
    <name type="scientific">Cryptolaemus montrouzieri</name>
    <dbReference type="NCBI Taxonomy" id="559131"/>
    <lineage>
        <taxon>Eukaryota</taxon>
        <taxon>Metazoa</taxon>
        <taxon>Ecdysozoa</taxon>
        <taxon>Arthropoda</taxon>
        <taxon>Hexapoda</taxon>
        <taxon>Insecta</taxon>
        <taxon>Pterygota</taxon>
        <taxon>Neoptera</taxon>
        <taxon>Endopterygota</taxon>
        <taxon>Coleoptera</taxon>
        <taxon>Polyphaga</taxon>
        <taxon>Cucujiformia</taxon>
        <taxon>Coccinelloidea</taxon>
        <taxon>Coccinellidae</taxon>
        <taxon>Scymninae</taxon>
        <taxon>Scymnini</taxon>
        <taxon>Cryptolaemus</taxon>
    </lineage>
</organism>
<dbReference type="EMBL" id="JABFTP020000001">
    <property type="protein sequence ID" value="KAL3267459.1"/>
    <property type="molecule type" value="Genomic_DNA"/>
</dbReference>
<evidence type="ECO:0000313" key="8">
    <source>
        <dbReference type="Proteomes" id="UP001516400"/>
    </source>
</evidence>
<keyword evidence="4" id="KW-0547">Nucleotide-binding</keyword>
<keyword evidence="8" id="KW-1185">Reference proteome</keyword>
<proteinExistence type="inferred from homology"/>
<evidence type="ECO:0000256" key="6">
    <source>
        <dbReference type="SAM" id="Phobius"/>
    </source>
</evidence>
<keyword evidence="6" id="KW-1133">Transmembrane helix</keyword>
<dbReference type="GO" id="GO:0016787">
    <property type="term" value="F:hydrolase activity"/>
    <property type="evidence" value="ECO:0007669"/>
    <property type="project" value="UniProtKB-KW"/>
</dbReference>
<evidence type="ECO:0000256" key="2">
    <source>
        <dbReference type="ARBA" id="ARBA00022801"/>
    </source>
</evidence>
<dbReference type="InterPro" id="IPR000407">
    <property type="entry name" value="GDA1_CD39_NTPase"/>
</dbReference>